<comment type="caution">
    <text evidence="1">The sequence shown here is derived from an EMBL/GenBank/DDBJ whole genome shotgun (WGS) entry which is preliminary data.</text>
</comment>
<sequence length="151" mass="16798">MADVIPKTPFPQSRPHISPPQPWPQLRPPSQKDLEACLSQRLRRACASGNWGIATQVASASTSRKQLAVAEKGALTTSSREWRSKCEESAMILDTQTDLCWWGLSNKAMEQKLTQKHPTVGGAADVPISTVRTMPMFEDLKMLLPWVTYAH</sequence>
<dbReference type="Proteomes" id="UP001057402">
    <property type="component" value="Chromosome 11"/>
</dbReference>
<gene>
    <name evidence="1" type="ORF">MLD38_035451</name>
</gene>
<organism evidence="1 2">
    <name type="scientific">Melastoma candidum</name>
    <dbReference type="NCBI Taxonomy" id="119954"/>
    <lineage>
        <taxon>Eukaryota</taxon>
        <taxon>Viridiplantae</taxon>
        <taxon>Streptophyta</taxon>
        <taxon>Embryophyta</taxon>
        <taxon>Tracheophyta</taxon>
        <taxon>Spermatophyta</taxon>
        <taxon>Magnoliopsida</taxon>
        <taxon>eudicotyledons</taxon>
        <taxon>Gunneridae</taxon>
        <taxon>Pentapetalae</taxon>
        <taxon>rosids</taxon>
        <taxon>malvids</taxon>
        <taxon>Myrtales</taxon>
        <taxon>Melastomataceae</taxon>
        <taxon>Melastomatoideae</taxon>
        <taxon>Melastomateae</taxon>
        <taxon>Melastoma</taxon>
    </lineage>
</organism>
<proteinExistence type="predicted"/>
<reference evidence="2" key="1">
    <citation type="journal article" date="2023" name="Front. Plant Sci.">
        <title>Chromosomal-level genome assembly of Melastoma candidum provides insights into trichome evolution.</title>
        <authorList>
            <person name="Zhong Y."/>
            <person name="Wu W."/>
            <person name="Sun C."/>
            <person name="Zou P."/>
            <person name="Liu Y."/>
            <person name="Dai S."/>
            <person name="Zhou R."/>
        </authorList>
    </citation>
    <scope>NUCLEOTIDE SEQUENCE [LARGE SCALE GENOMIC DNA]</scope>
</reference>
<protein>
    <submittedName>
        <fullName evidence="1">Uncharacterized protein</fullName>
    </submittedName>
</protein>
<name>A0ACB9LIG1_9MYRT</name>
<evidence type="ECO:0000313" key="1">
    <source>
        <dbReference type="EMBL" id="KAI4310474.1"/>
    </source>
</evidence>
<keyword evidence="2" id="KW-1185">Reference proteome</keyword>
<accession>A0ACB9LIG1</accession>
<dbReference type="EMBL" id="CM042890">
    <property type="protein sequence ID" value="KAI4310474.1"/>
    <property type="molecule type" value="Genomic_DNA"/>
</dbReference>
<evidence type="ECO:0000313" key="2">
    <source>
        <dbReference type="Proteomes" id="UP001057402"/>
    </source>
</evidence>